<dbReference type="OrthoDB" id="6132182at2759"/>
<dbReference type="GO" id="GO:0046872">
    <property type="term" value="F:metal ion binding"/>
    <property type="evidence" value="ECO:0007669"/>
    <property type="project" value="UniProtKB-KW"/>
</dbReference>
<keyword evidence="2" id="KW-0186">Copper</keyword>
<name>A0A2J6QS19_HYAVF</name>
<dbReference type="PANTHER" id="PTHR11474:SF126">
    <property type="entry name" value="TYROSINASE-LIKE PROTEIN TYR-1-RELATED"/>
    <property type="match status" value="1"/>
</dbReference>
<dbReference type="GO" id="GO:0016491">
    <property type="term" value="F:oxidoreductase activity"/>
    <property type="evidence" value="ECO:0007669"/>
    <property type="project" value="InterPro"/>
</dbReference>
<dbReference type="Proteomes" id="UP000235786">
    <property type="component" value="Unassembled WGS sequence"/>
</dbReference>
<dbReference type="PANTHER" id="PTHR11474">
    <property type="entry name" value="TYROSINASE FAMILY MEMBER"/>
    <property type="match status" value="1"/>
</dbReference>
<accession>A0A2J6QS19</accession>
<protein>
    <submittedName>
        <fullName evidence="4">Putative tyrosinase</fullName>
    </submittedName>
</protein>
<dbReference type="InterPro" id="IPR050316">
    <property type="entry name" value="Tyrosinase/Hemocyanin"/>
</dbReference>
<evidence type="ECO:0000256" key="2">
    <source>
        <dbReference type="ARBA" id="ARBA00023008"/>
    </source>
</evidence>
<dbReference type="InterPro" id="IPR008922">
    <property type="entry name" value="Di-copper_centre_dom_sf"/>
</dbReference>
<evidence type="ECO:0000313" key="4">
    <source>
        <dbReference type="EMBL" id="PMD29051.1"/>
    </source>
</evidence>
<keyword evidence="1" id="KW-0479">Metal-binding</keyword>
<evidence type="ECO:0000259" key="3">
    <source>
        <dbReference type="PROSITE" id="PS00498"/>
    </source>
</evidence>
<gene>
    <name evidence="4" type="ORF">L207DRAFT_446023</name>
</gene>
<feature type="domain" description="Tyrosinase copper-binding" evidence="3">
    <location>
        <begin position="234"/>
        <end position="245"/>
    </location>
</feature>
<evidence type="ECO:0000313" key="5">
    <source>
        <dbReference type="Proteomes" id="UP000235786"/>
    </source>
</evidence>
<dbReference type="Pfam" id="PF00264">
    <property type="entry name" value="Tyrosinase"/>
    <property type="match status" value="1"/>
</dbReference>
<proteinExistence type="predicted"/>
<dbReference type="STRING" id="1149755.A0A2J6QS19"/>
<sequence>MLYLTETISITHSSQTLCHNPDTRHEWRSLSLDQKHEYLDAVQCLRHIPSALNPNMSLYDDFPFLHNTIGDYAHMAAPFLAWHRYFIHLYERALKEQCGYSGTLTYWDWSLDWETMPYAPVFSAEHGFGGDSHPNRAPSEDFIIGEDRCVDNGPFAGLEVHWFGKEDFPHCLSRGFRDGSPMPEMGYLIRPEAIEDLLRATDYEKFFLGLEEGPHNAIPSAIGGDFSYTIAPYDPLFFLHHTQLDRTWWRWQQLHPSHQMQYLGAAKHHSNESASLDDILPMGNFAPGIMVKEIMNTESGLLCYRY</sequence>
<dbReference type="PROSITE" id="PS00498">
    <property type="entry name" value="TYROSINASE_2"/>
    <property type="match status" value="1"/>
</dbReference>
<dbReference type="AlphaFoldDB" id="A0A2J6QS19"/>
<dbReference type="InterPro" id="IPR002227">
    <property type="entry name" value="Tyrosinase_Cu-bd"/>
</dbReference>
<evidence type="ECO:0000256" key="1">
    <source>
        <dbReference type="ARBA" id="ARBA00022723"/>
    </source>
</evidence>
<reference evidence="4 5" key="1">
    <citation type="submission" date="2016-04" db="EMBL/GenBank/DDBJ databases">
        <title>A degradative enzymes factory behind the ericoid mycorrhizal symbiosis.</title>
        <authorList>
            <consortium name="DOE Joint Genome Institute"/>
            <person name="Martino E."/>
            <person name="Morin E."/>
            <person name="Grelet G."/>
            <person name="Kuo A."/>
            <person name="Kohler A."/>
            <person name="Daghino S."/>
            <person name="Barry K."/>
            <person name="Choi C."/>
            <person name="Cichocki N."/>
            <person name="Clum A."/>
            <person name="Copeland A."/>
            <person name="Hainaut M."/>
            <person name="Haridas S."/>
            <person name="Labutti K."/>
            <person name="Lindquist E."/>
            <person name="Lipzen A."/>
            <person name="Khouja H.-R."/>
            <person name="Murat C."/>
            <person name="Ohm R."/>
            <person name="Olson A."/>
            <person name="Spatafora J."/>
            <person name="Veneault-Fourrey C."/>
            <person name="Henrissat B."/>
            <person name="Grigoriev I."/>
            <person name="Martin F."/>
            <person name="Perotto S."/>
        </authorList>
    </citation>
    <scope>NUCLEOTIDE SEQUENCE [LARGE SCALE GENOMIC DNA]</scope>
    <source>
        <strain evidence="4 5">F</strain>
    </source>
</reference>
<dbReference type="SUPFAM" id="SSF48056">
    <property type="entry name" value="Di-copper centre-containing domain"/>
    <property type="match status" value="1"/>
</dbReference>
<keyword evidence="5" id="KW-1185">Reference proteome</keyword>
<dbReference type="EMBL" id="KZ613978">
    <property type="protein sequence ID" value="PMD29051.1"/>
    <property type="molecule type" value="Genomic_DNA"/>
</dbReference>
<dbReference type="Gene3D" id="1.10.1280.10">
    <property type="entry name" value="Di-copper center containing domain from catechol oxidase"/>
    <property type="match status" value="1"/>
</dbReference>
<organism evidence="4 5">
    <name type="scientific">Hyaloscypha variabilis (strain UAMH 11265 / GT02V1 / F)</name>
    <name type="common">Meliniomyces variabilis</name>
    <dbReference type="NCBI Taxonomy" id="1149755"/>
    <lineage>
        <taxon>Eukaryota</taxon>
        <taxon>Fungi</taxon>
        <taxon>Dikarya</taxon>
        <taxon>Ascomycota</taxon>
        <taxon>Pezizomycotina</taxon>
        <taxon>Leotiomycetes</taxon>
        <taxon>Helotiales</taxon>
        <taxon>Hyaloscyphaceae</taxon>
        <taxon>Hyaloscypha</taxon>
        <taxon>Hyaloscypha variabilis</taxon>
    </lineage>
</organism>
<dbReference type="PRINTS" id="PR00092">
    <property type="entry name" value="TYROSINASE"/>
</dbReference>